<dbReference type="GO" id="GO:0016787">
    <property type="term" value="F:hydrolase activity"/>
    <property type="evidence" value="ECO:0007669"/>
    <property type="project" value="UniProtKB-KW"/>
</dbReference>
<feature type="domain" description="Helicase ATP-binding" evidence="22">
    <location>
        <begin position="49"/>
        <end position="219"/>
    </location>
</feature>
<dbReference type="InterPro" id="IPR011545">
    <property type="entry name" value="DEAD/DEAH_box_helicase_dom"/>
</dbReference>
<dbReference type="FunFam" id="3.40.50.300:FF:000849">
    <property type="entry name" value="ATP-dependent RNA helicase DBP5"/>
    <property type="match status" value="1"/>
</dbReference>
<dbReference type="InterPro" id="IPR000595">
    <property type="entry name" value="cNMP-bd_dom"/>
</dbReference>
<sequence>MDDATLTFEASEDVRAVASFSKMGLRDDVLRGVYAYGFERPSPVQQRAIPPVLQGRDVIVQSQSGTGKTSVFCLGALQTLDISSTEPQAALLSPTRELAEQSAKVCAALGDYMGVKIHRCMGGKSIKDSIKALKSGVHMISGTPGRVLSMIQQRHLEVKRMKMLVLDEADEMFSKGFKEQVYSIRRSLPERLQTVLVSATLPEEVLEMTQDFMKKPFRLLVKREDLSLHGIRQFSVSVEKEEWKFDTLCDIFDSVAITQAVIFCNNKKKVDWLAQKMRGANFPIASIHGDMLQKERDTVMEAFRDGRTRQLIATDLLGRGLDVQQVTLVINYDVPASREFYLHRIGRSGRFGRRGVAVNLVRTEDEALIKDLEKFYAVSIQELPANFASVLKGHAQTSAGVCHGILHSLQKAKRPGSDREFLLACAWPVSGTDAAWAARRMALEEGLEADATVDSPSFSGRRCCGGGTGGNDTERALWLMFGVNSLLTGTQIFCGVVANSLSLLGDGALMAMDGVSYAVSLYAEKKKASAQDAKRLDRAAAFFSAAMLAATTVWVLFDVIERLTGQERESALQVGSMGSQLHDIQVNSEIMIAFTSLNLAADFVVVLCTWSCGASKLMEEEASNLNLFGALAHLGADVVRGFAVLLAGILAEVGLVQASMADAYCSLFVCIFVLAATASSHCSIHETAFTTKPHDTATLGSMTIDAGTSTRFPAQEQVRLPLLSRADEAAGTLPRLPEVKGRLSSKESEGNCLDLDDEHLLSKKKGIRLPGSKEPPELREIPEEASPSPSPRSTASGVTERSTRSLVEPVAEVSRGLSLPLLAALRASRAALEEPIGCCGGLIATLKYFRENVVNMLVFRNWNEERDKFEQTVNFLTSVPLFKKQLPPCELPKVAQLLEEKTWPKGSKLVTQGDIGDTFFMIYEGQAALMMKDDQGEEQEVGLLSAGDYIGGRAIVTEQRHMATVLAVGELVTLSMSKQAFEQAGLKARLHFPKRPAIEVGGSSQKTLLPTTPLSPKKRSSFCMKKLDQNQQTAIIRAMKHNPNFRAFVDGANGPSEDSIKEIVANSEIRTLKCGDTAAKFGDLGHEFYVIEQGSIEVIINTGALKQGQGQRGPSKSAAAAAATFSMADRIRRKQDFLMKLHIPVVDRNSKKAKFNRSCSVLTKDPREEEAVVTGAESLDIGSSFNATSFRVKSASRKLKLDALADETEQEKSEKPNDKVISTLHAGDSFGELSLLYNIRREATFRAAEETKLFVINRKIFKEITGRDSGRRKFKEYCDLLDEVDSLTPLLRSERMELAAFAQDMISFDPNQRVLFQGKVRQKPMWYVIFKGTAVLSQSDGHESRKIAELPRGNTFGERSLLRAKVTGQCISEVNVDAGPEGMTCLTFDGELICDIFTNLSLSDASMLPDVNADVSEWEKIKTCKSRQKFECGSTIHSVKEVCRLGQGAFGTVFLVEDEPSQERYALKRVSKGHALRCGTCQSLCWERDLLNMLDSSFIVRLHKTMKDQQFVYFLLEAALGGDLYGLFSTHQDIFLADQPRGYTSAFYAGCVIAALEHLHERKIIYRDLKPENIMLDTRGYGKVCDMGLARFVVGKTNTQAGTPDYMAPEMIDPPHYHDNSADWWSLGVLMYEMLCQQLPFDDEELEDTGERLLALRRSQEHRLNFPAECPAEGKALIARLLRKLPLRLGAQGGAEEVRGHYYFKDFDFPGLHAQTLQSPVERPWKPSAITASDIASPWLRGPEHLSPGEEEIYESYEDDGSQWDTEF</sequence>
<dbReference type="PROSITE" id="PS50042">
    <property type="entry name" value="CNMP_BINDING_3"/>
    <property type="match status" value="4"/>
</dbReference>
<dbReference type="CDD" id="cd00038">
    <property type="entry name" value="CAP_ED"/>
    <property type="match status" value="2"/>
</dbReference>
<dbReference type="Gene3D" id="1.10.510.10">
    <property type="entry name" value="Transferase(Phosphotransferase) domain 1"/>
    <property type="match status" value="1"/>
</dbReference>
<dbReference type="GO" id="GO:0016020">
    <property type="term" value="C:membrane"/>
    <property type="evidence" value="ECO:0007669"/>
    <property type="project" value="UniProtKB-SubCell"/>
</dbReference>
<dbReference type="SUPFAM" id="SSF56112">
    <property type="entry name" value="Protein kinase-like (PK-like)"/>
    <property type="match status" value="1"/>
</dbReference>
<evidence type="ECO:0000256" key="3">
    <source>
        <dbReference type="ARBA" id="ARBA00022527"/>
    </source>
</evidence>
<dbReference type="Pfam" id="PF00027">
    <property type="entry name" value="cNMP_binding"/>
    <property type="match status" value="2"/>
</dbReference>
<dbReference type="Gene3D" id="1.20.1510.10">
    <property type="entry name" value="Cation efflux protein transmembrane domain"/>
    <property type="match status" value="1"/>
</dbReference>
<feature type="domain" description="Helicase C-terminal" evidence="23">
    <location>
        <begin position="230"/>
        <end position="391"/>
    </location>
</feature>
<dbReference type="InterPro" id="IPR000719">
    <property type="entry name" value="Prot_kinase_dom"/>
</dbReference>
<dbReference type="InterPro" id="IPR017441">
    <property type="entry name" value="Protein_kinase_ATP_BS"/>
</dbReference>
<dbReference type="SMART" id="SM00487">
    <property type="entry name" value="DEXDc"/>
    <property type="match status" value="1"/>
</dbReference>
<accession>A0A812TYW3</accession>
<dbReference type="GO" id="GO:0005952">
    <property type="term" value="C:cAMP-dependent protein kinase complex"/>
    <property type="evidence" value="ECO:0007669"/>
    <property type="project" value="TreeGrafter"/>
</dbReference>
<evidence type="ECO:0000259" key="22">
    <source>
        <dbReference type="PROSITE" id="PS51192"/>
    </source>
</evidence>
<comment type="subcellular location">
    <subcellularLocation>
        <location evidence="1">Membrane</location>
        <topology evidence="1">Multi-pass membrane protein</topology>
    </subcellularLocation>
</comment>
<keyword evidence="12" id="KW-0694">RNA-binding</keyword>
<evidence type="ECO:0000256" key="7">
    <source>
        <dbReference type="ARBA" id="ARBA00022741"/>
    </source>
</evidence>
<keyword evidence="6" id="KW-0812">Transmembrane</keyword>
<feature type="domain" description="Protein kinase" evidence="20">
    <location>
        <begin position="1439"/>
        <end position="1704"/>
    </location>
</feature>
<dbReference type="PANTHER" id="PTHR24353:SF143">
    <property type="entry name" value="PROTEIN KINASE DOMAIN-CONTAINING PROTEIN"/>
    <property type="match status" value="1"/>
</dbReference>
<gene>
    <name evidence="25" type="primary">EIF4A3B</name>
    <name evidence="25" type="ORF">SNEC2469_LOCUS15824</name>
</gene>
<dbReference type="PROSITE" id="PS51192">
    <property type="entry name" value="HELICASE_ATP_BIND_1"/>
    <property type="match status" value="1"/>
</dbReference>
<dbReference type="GO" id="GO:0004691">
    <property type="term" value="F:cAMP-dependent protein kinase activity"/>
    <property type="evidence" value="ECO:0007669"/>
    <property type="project" value="TreeGrafter"/>
</dbReference>
<feature type="domain" description="DEAD-box RNA helicase Q" evidence="24">
    <location>
        <begin position="18"/>
        <end position="46"/>
    </location>
</feature>
<evidence type="ECO:0000256" key="9">
    <source>
        <dbReference type="ARBA" id="ARBA00022801"/>
    </source>
</evidence>
<dbReference type="Gene3D" id="3.40.50.300">
    <property type="entry name" value="P-loop containing nucleotide triphosphate hydrolases"/>
    <property type="match status" value="2"/>
</dbReference>
<dbReference type="FunFam" id="3.40.50.300:FF:000031">
    <property type="entry name" value="Eukaryotic initiation factor 4A-III"/>
    <property type="match status" value="1"/>
</dbReference>
<feature type="compositionally biased region" description="Acidic residues" evidence="19">
    <location>
        <begin position="1749"/>
        <end position="1768"/>
    </location>
</feature>
<feature type="compositionally biased region" description="Low complexity" evidence="19">
    <location>
        <begin position="784"/>
        <end position="796"/>
    </location>
</feature>
<dbReference type="Gene3D" id="2.60.120.10">
    <property type="entry name" value="Jelly Rolls"/>
    <property type="match status" value="3"/>
</dbReference>
<evidence type="ECO:0000259" key="23">
    <source>
        <dbReference type="PROSITE" id="PS51194"/>
    </source>
</evidence>
<dbReference type="OrthoDB" id="422897at2759"/>
<dbReference type="GO" id="GO:0030553">
    <property type="term" value="F:cGMP binding"/>
    <property type="evidence" value="ECO:0007669"/>
    <property type="project" value="UniProtKB-KW"/>
</dbReference>
<feature type="domain" description="Cyclic nucleotide-binding" evidence="21">
    <location>
        <begin position="1327"/>
        <end position="1362"/>
    </location>
</feature>
<dbReference type="SMART" id="SM00490">
    <property type="entry name" value="HELICc"/>
    <property type="match status" value="1"/>
</dbReference>
<evidence type="ECO:0000256" key="5">
    <source>
        <dbReference type="ARBA" id="ARBA00022679"/>
    </source>
</evidence>
<dbReference type="GO" id="GO:0005524">
    <property type="term" value="F:ATP binding"/>
    <property type="evidence" value="ECO:0007669"/>
    <property type="project" value="UniProtKB-UniRule"/>
</dbReference>
<evidence type="ECO:0000256" key="4">
    <source>
        <dbReference type="ARBA" id="ARBA00022535"/>
    </source>
</evidence>
<evidence type="ECO:0000256" key="18">
    <source>
        <dbReference type="PROSITE-ProRule" id="PRU10141"/>
    </source>
</evidence>
<evidence type="ECO:0000256" key="17">
    <source>
        <dbReference type="PROSITE-ProRule" id="PRU00552"/>
    </source>
</evidence>
<dbReference type="InterPro" id="IPR000629">
    <property type="entry name" value="RNA-helicase_DEAD-box_CS"/>
</dbReference>
<proteinExistence type="predicted"/>
<dbReference type="InterPro" id="IPR014014">
    <property type="entry name" value="RNA_helicase_DEAD_Q_motif"/>
</dbReference>
<dbReference type="CDD" id="cd18787">
    <property type="entry name" value="SF2_C_DEAD"/>
    <property type="match status" value="1"/>
</dbReference>
<dbReference type="InterPro" id="IPR014001">
    <property type="entry name" value="Helicase_ATP-bd"/>
</dbReference>
<evidence type="ECO:0000256" key="6">
    <source>
        <dbReference type="ARBA" id="ARBA00022692"/>
    </source>
</evidence>
<dbReference type="PROSITE" id="PS00108">
    <property type="entry name" value="PROTEIN_KINASE_ST"/>
    <property type="match status" value="1"/>
</dbReference>
<evidence type="ECO:0000313" key="26">
    <source>
        <dbReference type="Proteomes" id="UP000601435"/>
    </source>
</evidence>
<dbReference type="SUPFAM" id="SSF51206">
    <property type="entry name" value="cAMP-binding domain-like"/>
    <property type="match status" value="3"/>
</dbReference>
<keyword evidence="4" id="KW-0140">cGMP</keyword>
<dbReference type="PROSITE" id="PS00107">
    <property type="entry name" value="PROTEIN_KINASE_ATP"/>
    <property type="match status" value="1"/>
</dbReference>
<keyword evidence="26" id="KW-1185">Reference proteome</keyword>
<dbReference type="EC" id="3.6.4.13" evidence="2"/>
<dbReference type="InterPro" id="IPR058533">
    <property type="entry name" value="Cation_efflux_TM"/>
</dbReference>
<dbReference type="InterPro" id="IPR008271">
    <property type="entry name" value="Ser/Thr_kinase_AS"/>
</dbReference>
<evidence type="ECO:0000256" key="2">
    <source>
        <dbReference type="ARBA" id="ARBA00012552"/>
    </source>
</evidence>
<dbReference type="InterPro" id="IPR027469">
    <property type="entry name" value="Cation_efflux_TMD_sf"/>
</dbReference>
<feature type="binding site" evidence="18">
    <location>
        <position position="1468"/>
    </location>
    <ligand>
        <name>ATP</name>
        <dbReference type="ChEBI" id="CHEBI:30616"/>
    </ligand>
</feature>
<feature type="domain" description="Cyclic nucleotide-binding" evidence="21">
    <location>
        <begin position="1056"/>
        <end position="1109"/>
    </location>
</feature>
<keyword evidence="3" id="KW-0723">Serine/threonine-protein kinase</keyword>
<dbReference type="GO" id="GO:0008324">
    <property type="term" value="F:monoatomic cation transmembrane transporter activity"/>
    <property type="evidence" value="ECO:0007669"/>
    <property type="project" value="InterPro"/>
</dbReference>
<feature type="region of interest" description="Disordered" evidence="19">
    <location>
        <begin position="1740"/>
        <end position="1768"/>
    </location>
</feature>
<dbReference type="InterPro" id="IPR014710">
    <property type="entry name" value="RmlC-like_jellyroll"/>
</dbReference>
<evidence type="ECO:0000259" key="21">
    <source>
        <dbReference type="PROSITE" id="PS50042"/>
    </source>
</evidence>
<dbReference type="InterPro" id="IPR001650">
    <property type="entry name" value="Helicase_C-like"/>
</dbReference>
<dbReference type="Pfam" id="PF00271">
    <property type="entry name" value="Helicase_C"/>
    <property type="match status" value="1"/>
</dbReference>
<keyword evidence="8" id="KW-0418">Kinase</keyword>
<dbReference type="EMBL" id="CAJNJA010025775">
    <property type="protein sequence ID" value="CAE7549325.1"/>
    <property type="molecule type" value="Genomic_DNA"/>
</dbReference>
<name>A0A812TYW3_9DINO</name>
<evidence type="ECO:0000256" key="13">
    <source>
        <dbReference type="ARBA" id="ARBA00022989"/>
    </source>
</evidence>
<keyword evidence="13" id="KW-1133">Transmembrane helix</keyword>
<organism evidence="25 26">
    <name type="scientific">Symbiodinium necroappetens</name>
    <dbReference type="NCBI Taxonomy" id="1628268"/>
    <lineage>
        <taxon>Eukaryota</taxon>
        <taxon>Sar</taxon>
        <taxon>Alveolata</taxon>
        <taxon>Dinophyceae</taxon>
        <taxon>Suessiales</taxon>
        <taxon>Symbiodiniaceae</taxon>
        <taxon>Symbiodinium</taxon>
    </lineage>
</organism>
<keyword evidence="10" id="KW-0347">Helicase</keyword>
<keyword evidence="14" id="KW-0142">cGMP-binding</keyword>
<comment type="catalytic activity">
    <reaction evidence="16">
        <text>ATP + H2O = ADP + phosphate + H(+)</text>
        <dbReference type="Rhea" id="RHEA:13065"/>
        <dbReference type="ChEBI" id="CHEBI:15377"/>
        <dbReference type="ChEBI" id="CHEBI:15378"/>
        <dbReference type="ChEBI" id="CHEBI:30616"/>
        <dbReference type="ChEBI" id="CHEBI:43474"/>
        <dbReference type="ChEBI" id="CHEBI:456216"/>
        <dbReference type="EC" id="3.6.4.13"/>
    </reaction>
</comment>
<dbReference type="PROSITE" id="PS50011">
    <property type="entry name" value="PROTEIN_KINASE_DOM"/>
    <property type="match status" value="1"/>
</dbReference>
<dbReference type="InterPro" id="IPR018490">
    <property type="entry name" value="cNMP-bd_dom_sf"/>
</dbReference>
<dbReference type="SMART" id="SM00220">
    <property type="entry name" value="S_TKc"/>
    <property type="match status" value="1"/>
</dbReference>
<keyword evidence="11 18" id="KW-0067">ATP-binding</keyword>
<dbReference type="InterPro" id="IPR027417">
    <property type="entry name" value="P-loop_NTPase"/>
</dbReference>
<dbReference type="InterPro" id="IPR018488">
    <property type="entry name" value="cNMP-bd_CS"/>
</dbReference>
<dbReference type="Gene3D" id="3.30.200.20">
    <property type="entry name" value="Phosphorylase Kinase, domain 1"/>
    <property type="match status" value="1"/>
</dbReference>
<dbReference type="SUPFAM" id="SSF52540">
    <property type="entry name" value="P-loop containing nucleoside triphosphate hydrolases"/>
    <property type="match status" value="1"/>
</dbReference>
<evidence type="ECO:0000256" key="12">
    <source>
        <dbReference type="ARBA" id="ARBA00022884"/>
    </source>
</evidence>
<reference evidence="25" key="1">
    <citation type="submission" date="2021-02" db="EMBL/GenBank/DDBJ databases">
        <authorList>
            <person name="Dougan E. K."/>
            <person name="Rhodes N."/>
            <person name="Thang M."/>
            <person name="Chan C."/>
        </authorList>
    </citation>
    <scope>NUCLEOTIDE SEQUENCE</scope>
</reference>
<keyword evidence="7 18" id="KW-0547">Nucleotide-binding</keyword>
<dbReference type="PANTHER" id="PTHR24353">
    <property type="entry name" value="CYCLIC NUCLEOTIDE-DEPENDENT PROTEIN KINASE"/>
    <property type="match status" value="1"/>
</dbReference>
<evidence type="ECO:0000256" key="14">
    <source>
        <dbReference type="ARBA" id="ARBA00022992"/>
    </source>
</evidence>
<dbReference type="GO" id="GO:0003723">
    <property type="term" value="F:RNA binding"/>
    <property type="evidence" value="ECO:0007669"/>
    <property type="project" value="UniProtKB-KW"/>
</dbReference>
<dbReference type="Proteomes" id="UP000601435">
    <property type="component" value="Unassembled WGS sequence"/>
</dbReference>
<feature type="short sequence motif" description="Q motif" evidence="17">
    <location>
        <begin position="18"/>
        <end position="46"/>
    </location>
</feature>
<dbReference type="PROSITE" id="PS00039">
    <property type="entry name" value="DEAD_ATP_HELICASE"/>
    <property type="match status" value="1"/>
</dbReference>
<comment type="caution">
    <text evidence="25">The sequence shown here is derived from an EMBL/GenBank/DDBJ whole genome shotgun (WGS) entry which is preliminary data.</text>
</comment>
<keyword evidence="15" id="KW-0472">Membrane</keyword>
<feature type="region of interest" description="Disordered" evidence="19">
    <location>
        <begin position="764"/>
        <end position="806"/>
    </location>
</feature>
<dbReference type="SMART" id="SM00100">
    <property type="entry name" value="cNMP"/>
    <property type="match status" value="1"/>
</dbReference>
<evidence type="ECO:0000256" key="15">
    <source>
        <dbReference type="ARBA" id="ARBA00023136"/>
    </source>
</evidence>
<dbReference type="Pfam" id="PF01545">
    <property type="entry name" value="Cation_efflux"/>
    <property type="match status" value="1"/>
</dbReference>
<evidence type="ECO:0000256" key="8">
    <source>
        <dbReference type="ARBA" id="ARBA00022777"/>
    </source>
</evidence>
<dbReference type="PROSITE" id="PS51195">
    <property type="entry name" value="Q_MOTIF"/>
    <property type="match status" value="1"/>
</dbReference>
<dbReference type="InterPro" id="IPR011009">
    <property type="entry name" value="Kinase-like_dom_sf"/>
</dbReference>
<protein>
    <recommendedName>
        <fullName evidence="2">RNA helicase</fullName>
        <ecNumber evidence="2">3.6.4.13</ecNumber>
    </recommendedName>
</protein>
<dbReference type="PROSITE" id="PS51194">
    <property type="entry name" value="HELICASE_CTER"/>
    <property type="match status" value="1"/>
</dbReference>
<keyword evidence="5" id="KW-0808">Transferase</keyword>
<keyword evidence="9" id="KW-0378">Hydrolase</keyword>
<feature type="domain" description="Cyclic nucleotide-binding" evidence="21">
    <location>
        <begin position="882"/>
        <end position="983"/>
    </location>
</feature>
<evidence type="ECO:0000256" key="10">
    <source>
        <dbReference type="ARBA" id="ARBA00022806"/>
    </source>
</evidence>
<evidence type="ECO:0000256" key="1">
    <source>
        <dbReference type="ARBA" id="ARBA00004141"/>
    </source>
</evidence>
<dbReference type="Pfam" id="PF00270">
    <property type="entry name" value="DEAD"/>
    <property type="match status" value="1"/>
</dbReference>
<dbReference type="Pfam" id="PF00069">
    <property type="entry name" value="Pkinase"/>
    <property type="match status" value="1"/>
</dbReference>
<dbReference type="GO" id="GO:0003724">
    <property type="term" value="F:RNA helicase activity"/>
    <property type="evidence" value="ECO:0007669"/>
    <property type="project" value="UniProtKB-EC"/>
</dbReference>
<dbReference type="SUPFAM" id="SSF161111">
    <property type="entry name" value="Cation efflux protein transmembrane domain-like"/>
    <property type="match status" value="1"/>
</dbReference>
<evidence type="ECO:0000313" key="25">
    <source>
        <dbReference type="EMBL" id="CAE7549325.1"/>
    </source>
</evidence>
<feature type="domain" description="Cyclic nucleotide-binding" evidence="21">
    <location>
        <begin position="1212"/>
        <end position="1273"/>
    </location>
</feature>
<dbReference type="PROSITE" id="PS00888">
    <property type="entry name" value="CNMP_BINDING_1"/>
    <property type="match status" value="1"/>
</dbReference>
<evidence type="ECO:0000256" key="16">
    <source>
        <dbReference type="ARBA" id="ARBA00047984"/>
    </source>
</evidence>
<evidence type="ECO:0000256" key="11">
    <source>
        <dbReference type="ARBA" id="ARBA00022840"/>
    </source>
</evidence>
<evidence type="ECO:0000256" key="19">
    <source>
        <dbReference type="SAM" id="MobiDB-lite"/>
    </source>
</evidence>
<evidence type="ECO:0000259" key="24">
    <source>
        <dbReference type="PROSITE" id="PS51195"/>
    </source>
</evidence>
<evidence type="ECO:0000259" key="20">
    <source>
        <dbReference type="PROSITE" id="PS50011"/>
    </source>
</evidence>